<reference evidence="6" key="1">
    <citation type="submission" date="2023-07" db="EMBL/GenBank/DDBJ databases">
        <authorList>
            <person name="Kim M."/>
        </authorList>
    </citation>
    <scope>NUCLEOTIDE SEQUENCE</scope>
    <source>
        <strain evidence="6">BIUV-7</strain>
    </source>
</reference>
<evidence type="ECO:0000256" key="4">
    <source>
        <dbReference type="ARBA" id="ARBA00023136"/>
    </source>
</evidence>
<dbReference type="RefSeq" id="WP_303540184.1">
    <property type="nucleotide sequence ID" value="NZ_JAUOTP010000002.1"/>
</dbReference>
<dbReference type="EMBL" id="JAUOTP010000002">
    <property type="protein sequence ID" value="MDO6413599.1"/>
    <property type="molecule type" value="Genomic_DNA"/>
</dbReference>
<dbReference type="InterPro" id="IPR003825">
    <property type="entry name" value="Colicin-V_CvpA"/>
</dbReference>
<keyword evidence="2 5" id="KW-0812">Transmembrane</keyword>
<dbReference type="PANTHER" id="PTHR36926:SF1">
    <property type="entry name" value="COLICIN V PRODUCTION PROTEIN"/>
    <property type="match status" value="1"/>
</dbReference>
<dbReference type="Pfam" id="PF02674">
    <property type="entry name" value="Colicin_V"/>
    <property type="match status" value="1"/>
</dbReference>
<organism evidence="6 7">
    <name type="scientific">Sphingomonas natans</name>
    <dbReference type="NCBI Taxonomy" id="3063330"/>
    <lineage>
        <taxon>Bacteria</taxon>
        <taxon>Pseudomonadati</taxon>
        <taxon>Pseudomonadota</taxon>
        <taxon>Alphaproteobacteria</taxon>
        <taxon>Sphingomonadales</taxon>
        <taxon>Sphingomonadaceae</taxon>
        <taxon>Sphingomonas</taxon>
    </lineage>
</organism>
<feature type="transmembrane region" description="Helical" evidence="5">
    <location>
        <begin position="62"/>
        <end position="82"/>
    </location>
</feature>
<dbReference type="InterPro" id="IPR052719">
    <property type="entry name" value="CvpA-like"/>
</dbReference>
<dbReference type="Proteomes" id="UP001169764">
    <property type="component" value="Unassembled WGS sequence"/>
</dbReference>
<evidence type="ECO:0000313" key="7">
    <source>
        <dbReference type="Proteomes" id="UP001169764"/>
    </source>
</evidence>
<name>A0ABT8Y5J9_9SPHN</name>
<feature type="transmembrane region" description="Helical" evidence="5">
    <location>
        <begin position="6"/>
        <end position="25"/>
    </location>
</feature>
<evidence type="ECO:0000256" key="5">
    <source>
        <dbReference type="SAM" id="Phobius"/>
    </source>
</evidence>
<comment type="subcellular location">
    <subcellularLocation>
        <location evidence="1">Membrane</location>
        <topology evidence="1">Multi-pass membrane protein</topology>
    </subcellularLocation>
</comment>
<proteinExistence type="predicted"/>
<accession>A0ABT8Y5J9</accession>
<evidence type="ECO:0000256" key="2">
    <source>
        <dbReference type="ARBA" id="ARBA00022692"/>
    </source>
</evidence>
<gene>
    <name evidence="6" type="ORF">Q4F19_04310</name>
</gene>
<evidence type="ECO:0000256" key="3">
    <source>
        <dbReference type="ARBA" id="ARBA00022989"/>
    </source>
</evidence>
<evidence type="ECO:0000256" key="1">
    <source>
        <dbReference type="ARBA" id="ARBA00004141"/>
    </source>
</evidence>
<feature type="transmembrane region" description="Helical" evidence="5">
    <location>
        <begin position="103"/>
        <end position="125"/>
    </location>
</feature>
<sequence>MTTLDILVLLLLVGGAVLGGLRGFVSEVLSLFAWAAAIFALKMLHTPVTGLLGPLIGSRGGAAVVAFVAIFGIVWFAGRMIADTLGRRTRSSILGPIDRLLGVGFGALKGLLIATVAYLALNLVFDVWAGKDAARPDWLKTSRTYPLLSASGRAIIDFVHLRRGDLKKEDYRPANAQADGKV</sequence>
<comment type="caution">
    <text evidence="6">The sequence shown here is derived from an EMBL/GenBank/DDBJ whole genome shotgun (WGS) entry which is preliminary data.</text>
</comment>
<dbReference type="PANTHER" id="PTHR36926">
    <property type="entry name" value="COLICIN V PRODUCTION PROTEIN"/>
    <property type="match status" value="1"/>
</dbReference>
<keyword evidence="3 5" id="KW-1133">Transmembrane helix</keyword>
<keyword evidence="7" id="KW-1185">Reference proteome</keyword>
<protein>
    <submittedName>
        <fullName evidence="6">CvpA family protein</fullName>
    </submittedName>
</protein>
<keyword evidence="4 5" id="KW-0472">Membrane</keyword>
<evidence type="ECO:0000313" key="6">
    <source>
        <dbReference type="EMBL" id="MDO6413599.1"/>
    </source>
</evidence>